<accession>A0ABX7ANP0</accession>
<evidence type="ECO:0000259" key="2">
    <source>
        <dbReference type="Pfam" id="PF06605"/>
    </source>
</evidence>
<gene>
    <name evidence="4" type="ORF">FJQ98_16820</name>
</gene>
<proteinExistence type="predicted"/>
<evidence type="ECO:0000313" key="5">
    <source>
        <dbReference type="Proteomes" id="UP000596049"/>
    </source>
</evidence>
<dbReference type="Pfam" id="PF06605">
    <property type="entry name" value="Prophage_tail"/>
    <property type="match status" value="1"/>
</dbReference>
<protein>
    <submittedName>
        <fullName evidence="4">Phage tail protein</fullName>
    </submittedName>
</protein>
<dbReference type="Pfam" id="PF24049">
    <property type="entry name" value="YOMG_N"/>
    <property type="match status" value="1"/>
</dbReference>
<dbReference type="InterPro" id="IPR010572">
    <property type="entry name" value="Tail_dom"/>
</dbReference>
<dbReference type="Proteomes" id="UP000596049">
    <property type="component" value="Chromosome"/>
</dbReference>
<reference evidence="4 5" key="1">
    <citation type="submission" date="2020-01" db="EMBL/GenBank/DDBJ databases">
        <authorList>
            <person name="Liu G."/>
            <person name="Liu B."/>
        </authorList>
    </citation>
    <scope>NUCLEOTIDE SEQUENCE [LARGE SCALE GENOMIC DNA]</scope>
    <source>
        <strain evidence="4 5">FJAT-51161</strain>
    </source>
</reference>
<name>A0ABX7ANP0_9BACI</name>
<organism evidence="4 5">
    <name type="scientific">Lysinibacillus agricola</name>
    <dbReference type="NCBI Taxonomy" id="2590012"/>
    <lineage>
        <taxon>Bacteria</taxon>
        <taxon>Bacillati</taxon>
        <taxon>Bacillota</taxon>
        <taxon>Bacilli</taxon>
        <taxon>Bacillales</taxon>
        <taxon>Bacillaceae</taxon>
        <taxon>Lysinibacillus</taxon>
    </lineage>
</organism>
<dbReference type="RefSeq" id="WP_053595633.1">
    <property type="nucleotide sequence ID" value="NZ_CP067341.1"/>
</dbReference>
<feature type="domain" description="YOMG-like N-terminal" evidence="3">
    <location>
        <begin position="19"/>
        <end position="103"/>
    </location>
</feature>
<feature type="domain" description="Tail spike" evidence="2">
    <location>
        <begin position="113"/>
        <end position="498"/>
    </location>
</feature>
<dbReference type="InterPro" id="IPR057796">
    <property type="entry name" value="YOMG-like_N"/>
</dbReference>
<dbReference type="InterPro" id="IPR007119">
    <property type="entry name" value="Phage_tail_spike_N"/>
</dbReference>
<evidence type="ECO:0000256" key="1">
    <source>
        <dbReference type="SAM" id="Coils"/>
    </source>
</evidence>
<evidence type="ECO:0000313" key="4">
    <source>
        <dbReference type="EMBL" id="QQP10907.1"/>
    </source>
</evidence>
<dbReference type="NCBIfam" id="TIGR01665">
    <property type="entry name" value="put_anti_recept"/>
    <property type="match status" value="1"/>
</dbReference>
<feature type="coiled-coil region" evidence="1">
    <location>
        <begin position="366"/>
        <end position="393"/>
    </location>
</feature>
<keyword evidence="5" id="KW-1185">Reference proteome</keyword>
<dbReference type="EMBL" id="CP067341">
    <property type="protein sequence ID" value="QQP10907.1"/>
    <property type="molecule type" value="Genomic_DNA"/>
</dbReference>
<sequence>MKLGEIDYNLKPDNARIFLCRPDKKTIARISEAYDINYSTKVPVLNELSFKIPTVLIEDGIPVDNKNIDKIKNRYLFKLKFGNVTEYFLINESNKSYSEDEYIEFTSLSLGVQLSDKNIRQFEVVSKTLSQVTNEILSSVNTKWKLGYVDSYFEEIYRSYEVASNNVLEIIYDLANVWNALIVWDSVEYKINFYKPDNIGKDKGFYIRDGKYLESFNLATNTIDTITRLKVYGQDGLSIHRLNPTGQSYLEDYRYYLHPFKREDEVVISHSIHLSDSLCIALEDYKVLVESLSEKFTNLTTMVTTQKSIVQTEEQKLSALNTQRIIIEDELDLSNANFQSSSHNHRDIIQRLEEKRAEISTQEAFIRELRYQLANYEDELNDLRDHLARENNFTVEQLEELSDFEIEKEYTNDSIVDDEDLIEEGYEVFRKYLEPKIKLDMNLIDFLSIVECQNDWDKLGLGDIIRVRYDRLQVNVKAKITEITHDFENESISVVIENEFDEGNNWLEQLNKAGNTSTIVQMDKWKWNLSEENNGAINDIINNEWDALKNAVMAGYNQKIEISERGIIVRDLEDPLSWLVIQNGFLAITNDDGQSWKHAISKHGVFGERIFGKIISGVNLIIEDESGIWLTQGSRTTIYNRYGDEVMHLGLVSENKKDENGNLIPQENECFGLVSQNHITRVALTTCEGFSVSKKDGDDWKKVLWANTDGTLYSRNMVAENIKIVNNLDEVILDAENDYFNIGLFDKIVADGKLTTLEKLELIKELYKIHSDYKLLLQQAQKYIRSDRDNVTDVDSEFDTKTQTFPTVYSTTDKYSTSALKNAYLELMTYISNYIKVINNGYLESESLNIDMSDPLTESTSSIDDRGFFVQKFKDYYDEATRLRQAIEDSLFYSGIQMGSYNNNLIMNDFGFIAVRSDGKYRAYLNATNGLALQKWENGKWTSKLFATLGDSKWEDGTLYAEGLVTKNLRIVDGDLGDSIILDWKDGITIFGDPDGDGVKESVTRLNGNVGISIHVNNDKKFWVGIDGRLYAKDITTHNLKIVDGKLGEKIIFDHEKGITINGNNGEQIRLNANEGIAIDVKKEPRFWINKDGNLYARKLFIMNGELDESILESLDKDDSFISDLTVTRLRTYDKDDPYNYVHIKQKFLRFMTRFDLKNPSSEQAKYEMYFEGSGVEAYPVAIWGTGSGANTDYNKAKQYKTPNGFFTEYVDEYGEKHSVNLTTDREKSIELNSPRTISLKGGSGSITMNNSKLELSFGSNVISMTTNGIKINGNRIDIN</sequence>
<evidence type="ECO:0000259" key="3">
    <source>
        <dbReference type="Pfam" id="PF24049"/>
    </source>
</evidence>
<keyword evidence="1" id="KW-0175">Coiled coil</keyword>